<feature type="domain" description="CCHC-type" evidence="3">
    <location>
        <begin position="214"/>
        <end position="229"/>
    </location>
</feature>
<dbReference type="Proteomes" id="UP001454036">
    <property type="component" value="Unassembled WGS sequence"/>
</dbReference>
<feature type="region of interest" description="Disordered" evidence="2">
    <location>
        <begin position="233"/>
        <end position="256"/>
    </location>
</feature>
<gene>
    <name evidence="4" type="ORF">LIER_38563</name>
</gene>
<keyword evidence="5" id="KW-1185">Reference proteome</keyword>
<keyword evidence="1" id="KW-0862">Zinc</keyword>
<dbReference type="InterPro" id="IPR001878">
    <property type="entry name" value="Znf_CCHC"/>
</dbReference>
<dbReference type="Gene3D" id="4.10.60.10">
    <property type="entry name" value="Zinc finger, CCHC-type"/>
    <property type="match status" value="1"/>
</dbReference>
<name>A0AAV3Q4V0_LITER</name>
<reference evidence="4 5" key="1">
    <citation type="submission" date="2024-01" db="EMBL/GenBank/DDBJ databases">
        <title>The complete chloroplast genome sequence of Lithospermum erythrorhizon: insights into the phylogenetic relationship among Boraginaceae species and the maternal lineages of purple gromwells.</title>
        <authorList>
            <person name="Okada T."/>
            <person name="Watanabe K."/>
        </authorList>
    </citation>
    <scope>NUCLEOTIDE SEQUENCE [LARGE SCALE GENOMIC DNA]</scope>
</reference>
<accession>A0AAV3Q4V0</accession>
<keyword evidence="1" id="KW-0863">Zinc-finger</keyword>
<evidence type="ECO:0000256" key="2">
    <source>
        <dbReference type="SAM" id="MobiDB-lite"/>
    </source>
</evidence>
<comment type="caution">
    <text evidence="4">The sequence shown here is derived from an EMBL/GenBank/DDBJ whole genome shotgun (WGS) entry which is preliminary data.</text>
</comment>
<dbReference type="SUPFAM" id="SSF57756">
    <property type="entry name" value="Retrovirus zinc finger-like domains"/>
    <property type="match status" value="1"/>
</dbReference>
<dbReference type="InterPro" id="IPR036875">
    <property type="entry name" value="Znf_CCHC_sf"/>
</dbReference>
<dbReference type="AlphaFoldDB" id="A0AAV3Q4V0"/>
<dbReference type="GO" id="GO:0008270">
    <property type="term" value="F:zinc ion binding"/>
    <property type="evidence" value="ECO:0007669"/>
    <property type="project" value="UniProtKB-KW"/>
</dbReference>
<evidence type="ECO:0000313" key="5">
    <source>
        <dbReference type="Proteomes" id="UP001454036"/>
    </source>
</evidence>
<dbReference type="InterPro" id="IPR005162">
    <property type="entry name" value="Retrotrans_gag_dom"/>
</dbReference>
<keyword evidence="1" id="KW-0479">Metal-binding</keyword>
<dbReference type="EMBL" id="BAABME010019671">
    <property type="protein sequence ID" value="GAA0157986.1"/>
    <property type="molecule type" value="Genomic_DNA"/>
</dbReference>
<feature type="compositionally biased region" description="Polar residues" evidence="2">
    <location>
        <begin position="240"/>
        <end position="256"/>
    </location>
</feature>
<dbReference type="Pfam" id="PF00098">
    <property type="entry name" value="zf-CCHC"/>
    <property type="match status" value="1"/>
</dbReference>
<dbReference type="Pfam" id="PF03732">
    <property type="entry name" value="Retrotrans_gag"/>
    <property type="match status" value="1"/>
</dbReference>
<dbReference type="GO" id="GO:0003676">
    <property type="term" value="F:nucleic acid binding"/>
    <property type="evidence" value="ECO:0007669"/>
    <property type="project" value="InterPro"/>
</dbReference>
<evidence type="ECO:0000313" key="4">
    <source>
        <dbReference type="EMBL" id="GAA0157986.1"/>
    </source>
</evidence>
<evidence type="ECO:0000259" key="3">
    <source>
        <dbReference type="PROSITE" id="PS50158"/>
    </source>
</evidence>
<dbReference type="SMART" id="SM00343">
    <property type="entry name" value="ZnF_C2HC"/>
    <property type="match status" value="3"/>
</dbReference>
<sequence>MIFRVEGQWKGGRQWWGWGRGRAVGGNVMKLVSRSLGSFEVSVVNNFMFKFEKIFARIGCADKGMKYFPNTLRDKKEQEIHTLTQGDMSVLDYETKFNKLSQFVVTIVADDVKKEKSSGKEEKCRFETTTIRWKARKEFIEGNRGMKQKEWCEICKRPYSQENYPRKNRTYFKCGKRGHLGNSCMSGPRGSATRCFKCGRSHDPRNCPMVNRNCFECGQLGHRAAMCPRKGTHGMRGVPNAQNKGPSYLSQGQQDN</sequence>
<proteinExistence type="predicted"/>
<organism evidence="4 5">
    <name type="scientific">Lithospermum erythrorhizon</name>
    <name type="common">Purple gromwell</name>
    <name type="synonym">Lithospermum officinale var. erythrorhizon</name>
    <dbReference type="NCBI Taxonomy" id="34254"/>
    <lineage>
        <taxon>Eukaryota</taxon>
        <taxon>Viridiplantae</taxon>
        <taxon>Streptophyta</taxon>
        <taxon>Embryophyta</taxon>
        <taxon>Tracheophyta</taxon>
        <taxon>Spermatophyta</taxon>
        <taxon>Magnoliopsida</taxon>
        <taxon>eudicotyledons</taxon>
        <taxon>Gunneridae</taxon>
        <taxon>Pentapetalae</taxon>
        <taxon>asterids</taxon>
        <taxon>lamiids</taxon>
        <taxon>Boraginales</taxon>
        <taxon>Boraginaceae</taxon>
        <taxon>Boraginoideae</taxon>
        <taxon>Lithospermeae</taxon>
        <taxon>Lithospermum</taxon>
    </lineage>
</organism>
<dbReference type="PROSITE" id="PS50158">
    <property type="entry name" value="ZF_CCHC"/>
    <property type="match status" value="1"/>
</dbReference>
<evidence type="ECO:0000256" key="1">
    <source>
        <dbReference type="PROSITE-ProRule" id="PRU00047"/>
    </source>
</evidence>
<protein>
    <recommendedName>
        <fullName evidence="3">CCHC-type domain-containing protein</fullName>
    </recommendedName>
</protein>